<accession>A0A2H3CHF2</accession>
<evidence type="ECO:0000313" key="1">
    <source>
        <dbReference type="EMBL" id="PBK77828.1"/>
    </source>
</evidence>
<sequence>MKLQFSFIASPLVVSNFIAGQLTVSPPHALANIVFPAIWMSQPPCHRENSVPLPISVANHFLRSSQFCVSIWSNGNCTELCRKHIQYVTPFSIHIQSSSSISRKYKPELARFPLAPTAWDNCAFCISNVVCKSRQGRIR</sequence>
<protein>
    <submittedName>
        <fullName evidence="1">Uncharacterized protein</fullName>
    </submittedName>
</protein>
<organism evidence="1 2">
    <name type="scientific">Armillaria solidipes</name>
    <dbReference type="NCBI Taxonomy" id="1076256"/>
    <lineage>
        <taxon>Eukaryota</taxon>
        <taxon>Fungi</taxon>
        <taxon>Dikarya</taxon>
        <taxon>Basidiomycota</taxon>
        <taxon>Agaricomycotina</taxon>
        <taxon>Agaricomycetes</taxon>
        <taxon>Agaricomycetidae</taxon>
        <taxon>Agaricales</taxon>
        <taxon>Marasmiineae</taxon>
        <taxon>Physalacriaceae</taxon>
        <taxon>Armillaria</taxon>
    </lineage>
</organism>
<gene>
    <name evidence="1" type="ORF">ARMSODRAFT_10947</name>
</gene>
<dbReference type="Proteomes" id="UP000218334">
    <property type="component" value="Unassembled WGS sequence"/>
</dbReference>
<reference evidence="2" key="1">
    <citation type="journal article" date="2017" name="Nat. Ecol. Evol.">
        <title>Genome expansion and lineage-specific genetic innovations in the forest pathogenic fungi Armillaria.</title>
        <authorList>
            <person name="Sipos G."/>
            <person name="Prasanna A.N."/>
            <person name="Walter M.C."/>
            <person name="O'Connor E."/>
            <person name="Balint B."/>
            <person name="Krizsan K."/>
            <person name="Kiss B."/>
            <person name="Hess J."/>
            <person name="Varga T."/>
            <person name="Slot J."/>
            <person name="Riley R."/>
            <person name="Boka B."/>
            <person name="Rigling D."/>
            <person name="Barry K."/>
            <person name="Lee J."/>
            <person name="Mihaltcheva S."/>
            <person name="LaButti K."/>
            <person name="Lipzen A."/>
            <person name="Waldron R."/>
            <person name="Moloney N.M."/>
            <person name="Sperisen C."/>
            <person name="Kredics L."/>
            <person name="Vagvoelgyi C."/>
            <person name="Patrignani A."/>
            <person name="Fitzpatrick D."/>
            <person name="Nagy I."/>
            <person name="Doyle S."/>
            <person name="Anderson J.B."/>
            <person name="Grigoriev I.V."/>
            <person name="Gueldener U."/>
            <person name="Muensterkoetter M."/>
            <person name="Nagy L.G."/>
        </authorList>
    </citation>
    <scope>NUCLEOTIDE SEQUENCE [LARGE SCALE GENOMIC DNA]</scope>
    <source>
        <strain evidence="2">28-4</strain>
    </source>
</reference>
<evidence type="ECO:0000313" key="2">
    <source>
        <dbReference type="Proteomes" id="UP000218334"/>
    </source>
</evidence>
<name>A0A2H3CHF2_9AGAR</name>
<dbReference type="EMBL" id="KZ293415">
    <property type="protein sequence ID" value="PBK77828.1"/>
    <property type="molecule type" value="Genomic_DNA"/>
</dbReference>
<dbReference type="AlphaFoldDB" id="A0A2H3CHF2"/>
<proteinExistence type="predicted"/>
<keyword evidence="2" id="KW-1185">Reference proteome</keyword>